<dbReference type="AlphaFoldDB" id="A0A6B2LN54"/>
<organism evidence="1">
    <name type="scientific">Arcella intermedia</name>
    <dbReference type="NCBI Taxonomy" id="1963864"/>
    <lineage>
        <taxon>Eukaryota</taxon>
        <taxon>Amoebozoa</taxon>
        <taxon>Tubulinea</taxon>
        <taxon>Elardia</taxon>
        <taxon>Arcellinida</taxon>
        <taxon>Sphaerothecina</taxon>
        <taxon>Arcellidae</taxon>
        <taxon>Arcella</taxon>
    </lineage>
</organism>
<dbReference type="GO" id="GO:0003924">
    <property type="term" value="F:GTPase activity"/>
    <property type="evidence" value="ECO:0007669"/>
    <property type="project" value="InterPro"/>
</dbReference>
<dbReference type="EMBL" id="GIBP01009179">
    <property type="protein sequence ID" value="NDV38148.1"/>
    <property type="molecule type" value="Transcribed_RNA"/>
</dbReference>
<protein>
    <submittedName>
        <fullName evidence="1">Uncharacterized protein</fullName>
    </submittedName>
</protein>
<dbReference type="CDD" id="cd00882">
    <property type="entry name" value="Ras_like_GTPase"/>
    <property type="match status" value="1"/>
</dbReference>
<dbReference type="InterPro" id="IPR001806">
    <property type="entry name" value="Small_GTPase"/>
</dbReference>
<dbReference type="InterPro" id="IPR027417">
    <property type="entry name" value="P-loop_NTPase"/>
</dbReference>
<reference evidence="1" key="1">
    <citation type="journal article" date="2020" name="J. Eukaryot. Microbiol.">
        <title>De novo Sequencing, Assembly and Annotation of the Transcriptome for the Free-Living Testate Amoeba Arcella intermedia.</title>
        <authorList>
            <person name="Ribeiro G.M."/>
            <person name="Porfirio-Sousa A.L."/>
            <person name="Maurer-Alcala X.X."/>
            <person name="Katz L.A."/>
            <person name="Lahr D.J.G."/>
        </authorList>
    </citation>
    <scope>NUCLEOTIDE SEQUENCE</scope>
</reference>
<dbReference type="GO" id="GO:0005525">
    <property type="term" value="F:GTP binding"/>
    <property type="evidence" value="ECO:0007669"/>
    <property type="project" value="InterPro"/>
</dbReference>
<accession>A0A6B2LN54</accession>
<dbReference type="Pfam" id="PF00071">
    <property type="entry name" value="Ras"/>
    <property type="match status" value="1"/>
</dbReference>
<evidence type="ECO:0000313" key="1">
    <source>
        <dbReference type="EMBL" id="NDV38148.1"/>
    </source>
</evidence>
<sequence length="131" mass="14941">MYTKTIDTKTITWQLQFAETEEELPSDLQEFFNDCEAIILVFSSTSPSSLTKLQAIYDHLASQKRVLTILVETKYDLKNLKTDKSYQDSLEYLIRVLDSEQIYTSALTTYDGMSEINTKLIGLPVKRAKGG</sequence>
<proteinExistence type="predicted"/>
<dbReference type="SUPFAM" id="SSF52540">
    <property type="entry name" value="P-loop containing nucleoside triphosphate hydrolases"/>
    <property type="match status" value="1"/>
</dbReference>
<name>A0A6B2LN54_9EUKA</name>
<dbReference type="Gene3D" id="3.40.50.300">
    <property type="entry name" value="P-loop containing nucleotide triphosphate hydrolases"/>
    <property type="match status" value="1"/>
</dbReference>